<proteinExistence type="predicted"/>
<accession>A0ABP6V0V3</accession>
<sequence>MLTASGLGRRFGQVWALRDCSFTLPEGRVSALVGPNGAGKSTLLWVAAGLLSPSEGSLRVSGEPVPGRIHPDVAFLAQSRPLYSDFTVAETLRAGEKLNDRWSAEYARETLSLLSGVAPERKVRHLSAGERTQVALAVALGRLPKLLLLDEPLSDLDPLARDETLRILMTDVAERGTTVLVSSHLLTDLAPVCDHLILLDRGRLQLAGEVEETLQAHRVLVGPAATAEPATERLIESTRTGRQAVLLARGVDAVPDGWTATVPELEQLVLSYLRAARASARQ</sequence>
<feature type="domain" description="ABC transporter" evidence="4">
    <location>
        <begin position="2"/>
        <end position="226"/>
    </location>
</feature>
<gene>
    <name evidence="5" type="ORF">GCM10022222_04620</name>
</gene>
<dbReference type="RefSeq" id="WP_344854688.1">
    <property type="nucleotide sequence ID" value="NZ_BAAAZN010000001.1"/>
</dbReference>
<dbReference type="Proteomes" id="UP001500689">
    <property type="component" value="Unassembled WGS sequence"/>
</dbReference>
<dbReference type="InterPro" id="IPR003593">
    <property type="entry name" value="AAA+_ATPase"/>
</dbReference>
<evidence type="ECO:0000313" key="6">
    <source>
        <dbReference type="Proteomes" id="UP001500689"/>
    </source>
</evidence>
<name>A0ABP6V0V3_9PSEU</name>
<dbReference type="InterPro" id="IPR003439">
    <property type="entry name" value="ABC_transporter-like_ATP-bd"/>
</dbReference>
<dbReference type="GO" id="GO:0005524">
    <property type="term" value="F:ATP binding"/>
    <property type="evidence" value="ECO:0007669"/>
    <property type="project" value="UniProtKB-KW"/>
</dbReference>
<comment type="caution">
    <text evidence="5">The sequence shown here is derived from an EMBL/GenBank/DDBJ whole genome shotgun (WGS) entry which is preliminary data.</text>
</comment>
<dbReference type="SMART" id="SM00382">
    <property type="entry name" value="AAA"/>
    <property type="match status" value="1"/>
</dbReference>
<dbReference type="InterPro" id="IPR027417">
    <property type="entry name" value="P-loop_NTPase"/>
</dbReference>
<dbReference type="PANTHER" id="PTHR42939">
    <property type="entry name" value="ABC TRANSPORTER ATP-BINDING PROTEIN ALBC-RELATED"/>
    <property type="match status" value="1"/>
</dbReference>
<keyword evidence="3 5" id="KW-0067">ATP-binding</keyword>
<reference evidence="6" key="1">
    <citation type="journal article" date="2019" name="Int. J. Syst. Evol. Microbiol.">
        <title>The Global Catalogue of Microorganisms (GCM) 10K type strain sequencing project: providing services to taxonomists for standard genome sequencing and annotation.</title>
        <authorList>
            <consortium name="The Broad Institute Genomics Platform"/>
            <consortium name="The Broad Institute Genome Sequencing Center for Infectious Disease"/>
            <person name="Wu L."/>
            <person name="Ma J."/>
        </authorList>
    </citation>
    <scope>NUCLEOTIDE SEQUENCE [LARGE SCALE GENOMIC DNA]</scope>
    <source>
        <strain evidence="6">JCM 16898</strain>
    </source>
</reference>
<evidence type="ECO:0000259" key="4">
    <source>
        <dbReference type="PROSITE" id="PS50893"/>
    </source>
</evidence>
<keyword evidence="6" id="KW-1185">Reference proteome</keyword>
<dbReference type="InterPro" id="IPR051782">
    <property type="entry name" value="ABC_Transporter_VariousFunc"/>
</dbReference>
<dbReference type="CDD" id="cd03230">
    <property type="entry name" value="ABC_DR_subfamily_A"/>
    <property type="match status" value="1"/>
</dbReference>
<evidence type="ECO:0000256" key="1">
    <source>
        <dbReference type="ARBA" id="ARBA00022448"/>
    </source>
</evidence>
<dbReference type="PANTHER" id="PTHR42939:SF1">
    <property type="entry name" value="ABC TRANSPORTER ATP-BINDING PROTEIN ALBC-RELATED"/>
    <property type="match status" value="1"/>
</dbReference>
<keyword evidence="1" id="KW-0813">Transport</keyword>
<dbReference type="EMBL" id="BAAAZN010000001">
    <property type="protein sequence ID" value="GAA3524995.1"/>
    <property type="molecule type" value="Genomic_DNA"/>
</dbReference>
<keyword evidence="2" id="KW-0547">Nucleotide-binding</keyword>
<dbReference type="SUPFAM" id="SSF52540">
    <property type="entry name" value="P-loop containing nucleoside triphosphate hydrolases"/>
    <property type="match status" value="1"/>
</dbReference>
<evidence type="ECO:0000256" key="3">
    <source>
        <dbReference type="ARBA" id="ARBA00022840"/>
    </source>
</evidence>
<dbReference type="Pfam" id="PF00005">
    <property type="entry name" value="ABC_tran"/>
    <property type="match status" value="1"/>
</dbReference>
<dbReference type="Gene3D" id="3.40.50.300">
    <property type="entry name" value="P-loop containing nucleotide triphosphate hydrolases"/>
    <property type="match status" value="1"/>
</dbReference>
<organism evidence="5 6">
    <name type="scientific">Amycolatopsis ultiminotia</name>
    <dbReference type="NCBI Taxonomy" id="543629"/>
    <lineage>
        <taxon>Bacteria</taxon>
        <taxon>Bacillati</taxon>
        <taxon>Actinomycetota</taxon>
        <taxon>Actinomycetes</taxon>
        <taxon>Pseudonocardiales</taxon>
        <taxon>Pseudonocardiaceae</taxon>
        <taxon>Amycolatopsis</taxon>
    </lineage>
</organism>
<evidence type="ECO:0000256" key="2">
    <source>
        <dbReference type="ARBA" id="ARBA00022741"/>
    </source>
</evidence>
<dbReference type="PROSITE" id="PS50893">
    <property type="entry name" value="ABC_TRANSPORTER_2"/>
    <property type="match status" value="1"/>
</dbReference>
<evidence type="ECO:0000313" key="5">
    <source>
        <dbReference type="EMBL" id="GAA3524995.1"/>
    </source>
</evidence>
<protein>
    <submittedName>
        <fullName evidence="5">ABC transporter ATP-binding protein</fullName>
    </submittedName>
</protein>